<reference evidence="1" key="1">
    <citation type="journal article" date="2021" name="PeerJ">
        <title>Extensive microbial diversity within the chicken gut microbiome revealed by metagenomics and culture.</title>
        <authorList>
            <person name="Gilroy R."/>
            <person name="Ravi A."/>
            <person name="Getino M."/>
            <person name="Pursley I."/>
            <person name="Horton D.L."/>
            <person name="Alikhan N.F."/>
            <person name="Baker D."/>
            <person name="Gharbi K."/>
            <person name="Hall N."/>
            <person name="Watson M."/>
            <person name="Adriaenssens E.M."/>
            <person name="Foster-Nyarko E."/>
            <person name="Jarju S."/>
            <person name="Secka A."/>
            <person name="Antonio M."/>
            <person name="Oren A."/>
            <person name="Chaudhuri R.R."/>
            <person name="La Ragione R."/>
            <person name="Hildebrand F."/>
            <person name="Pallen M.J."/>
        </authorList>
    </citation>
    <scope>NUCLEOTIDE SEQUENCE</scope>
    <source>
        <strain evidence="1">CHK187-11901</strain>
    </source>
</reference>
<evidence type="ECO:0000313" key="2">
    <source>
        <dbReference type="Proteomes" id="UP000823896"/>
    </source>
</evidence>
<dbReference type="Proteomes" id="UP000823896">
    <property type="component" value="Unassembled WGS sequence"/>
</dbReference>
<name>A0A9D2NR73_9FIRM</name>
<accession>A0A9D2NR73</accession>
<dbReference type="AlphaFoldDB" id="A0A9D2NR73"/>
<organism evidence="1 2">
    <name type="scientific">Candidatus Merdibacter merdavium</name>
    <dbReference type="NCBI Taxonomy" id="2838692"/>
    <lineage>
        <taxon>Bacteria</taxon>
        <taxon>Bacillati</taxon>
        <taxon>Bacillota</taxon>
        <taxon>Erysipelotrichia</taxon>
        <taxon>Erysipelotrichales</taxon>
        <taxon>Erysipelotrichaceae</taxon>
        <taxon>Merdibacter</taxon>
    </lineage>
</organism>
<sequence length="252" mass="29509">MKDIFTVLEKQNGKNAVSLSALKKEVRELEQFLEDHHVDCRIRDDEDLIKWSAVHTALQQKDMLDDALYRALDSMHDYMHTLQYEDINRLLMLDIHQVSDTLHHFDSNGACICMPCFDEDFNRRYLCAPAMFTYPQYQRMLRGYQPYLRWGMYGDAPYAHGFGLCECLHEDRGSQRIVLYLRKANRLYLMESAQVIERLCLDVKAAGQMEEGLLSELSSAFSVLDTHRIVELLSGCAWMKKRQSRKLQKLDQ</sequence>
<dbReference type="EMBL" id="DWWM01000001">
    <property type="protein sequence ID" value="HJC35514.1"/>
    <property type="molecule type" value="Genomic_DNA"/>
</dbReference>
<proteinExistence type="predicted"/>
<gene>
    <name evidence="1" type="ORF">H9702_00075</name>
</gene>
<comment type="caution">
    <text evidence="1">The sequence shown here is derived from an EMBL/GenBank/DDBJ whole genome shotgun (WGS) entry which is preliminary data.</text>
</comment>
<protein>
    <submittedName>
        <fullName evidence="1">Uncharacterized protein</fullName>
    </submittedName>
</protein>
<evidence type="ECO:0000313" key="1">
    <source>
        <dbReference type="EMBL" id="HJC35514.1"/>
    </source>
</evidence>
<reference evidence="1" key="2">
    <citation type="submission" date="2021-04" db="EMBL/GenBank/DDBJ databases">
        <authorList>
            <person name="Gilroy R."/>
        </authorList>
    </citation>
    <scope>NUCLEOTIDE SEQUENCE</scope>
    <source>
        <strain evidence="1">CHK187-11901</strain>
    </source>
</reference>